<evidence type="ECO:0000256" key="3">
    <source>
        <dbReference type="ARBA" id="ARBA00023125"/>
    </source>
</evidence>
<organism evidence="8 9">
    <name type="scientific">Lophiostoma macrostomum CBS 122681</name>
    <dbReference type="NCBI Taxonomy" id="1314788"/>
    <lineage>
        <taxon>Eukaryota</taxon>
        <taxon>Fungi</taxon>
        <taxon>Dikarya</taxon>
        <taxon>Ascomycota</taxon>
        <taxon>Pezizomycotina</taxon>
        <taxon>Dothideomycetes</taxon>
        <taxon>Pleosporomycetidae</taxon>
        <taxon>Pleosporales</taxon>
        <taxon>Lophiostomataceae</taxon>
        <taxon>Lophiostoma</taxon>
    </lineage>
</organism>
<reference evidence="8" key="1">
    <citation type="journal article" date="2020" name="Stud. Mycol.">
        <title>101 Dothideomycetes genomes: a test case for predicting lifestyles and emergence of pathogens.</title>
        <authorList>
            <person name="Haridas S."/>
            <person name="Albert R."/>
            <person name="Binder M."/>
            <person name="Bloem J."/>
            <person name="Labutti K."/>
            <person name="Salamov A."/>
            <person name="Andreopoulos B."/>
            <person name="Baker S."/>
            <person name="Barry K."/>
            <person name="Bills G."/>
            <person name="Bluhm B."/>
            <person name="Cannon C."/>
            <person name="Castanera R."/>
            <person name="Culley D."/>
            <person name="Daum C."/>
            <person name="Ezra D."/>
            <person name="Gonzalez J."/>
            <person name="Henrissat B."/>
            <person name="Kuo A."/>
            <person name="Liang C."/>
            <person name="Lipzen A."/>
            <person name="Lutzoni F."/>
            <person name="Magnuson J."/>
            <person name="Mondo S."/>
            <person name="Nolan M."/>
            <person name="Ohm R."/>
            <person name="Pangilinan J."/>
            <person name="Park H.-J."/>
            <person name="Ramirez L."/>
            <person name="Alfaro M."/>
            <person name="Sun H."/>
            <person name="Tritt A."/>
            <person name="Yoshinaga Y."/>
            <person name="Zwiers L.-H."/>
            <person name="Turgeon B."/>
            <person name="Goodwin S."/>
            <person name="Spatafora J."/>
            <person name="Crous P."/>
            <person name="Grigoriev I."/>
        </authorList>
    </citation>
    <scope>NUCLEOTIDE SEQUENCE</scope>
    <source>
        <strain evidence="8">CBS 122681</strain>
    </source>
</reference>
<evidence type="ECO:0000313" key="8">
    <source>
        <dbReference type="EMBL" id="KAF2657843.1"/>
    </source>
</evidence>
<name>A0A6A6TG05_9PLEO</name>
<sequence length="620" mass="67530">MEPTASRTDSLQAPASPRWGIGKPSSGMSSRPAREREIKACKSCAKAKVKCETDYRHEKCKRCQRLHKECENQTPGAHSQKRMPDGKASRADILRLESKVDSVTSHILSTSTQSQTGSIAASLSPSPFPVPPPPPLSGFSPPVSTPSQTLPLNNHEALSFLNLYCAEMAPLFPFVAIPPDVTPHHMRLEKPVLYMSIMMAACQHDNQRQLELARMVRNEISQAVLVRGDKSLGLVEGMLVYIAWNHVHIQLGAQLINLVHLAAGMLTELNLTKQPLSGSKTAAGAFKDSNEAPNATRSLAERRVLLGLFWIGSTFKICYKDIDALHFTKYAEACCRALEEIVEFPSDIYLVHLVRLQQKADKIGEMLYSEELDTTSGITPPLAMGITSLEKEVVDIGPSIPLDIPQASLLMIGYKTISLYLYKIALDDSLFGPSTSPTYAMLRTSLLTSCLTAIDSLVTLFFSLPPLTLFSLPYLNWGQMGHALLLLSRLSDAKHATWDPTYATGTLDHRESFRQFARRLEEVMQIGAQQMPPRFLPDVFVGMAAKARELGERSGGAAPGGMNGGPGVAADASGGVAGGMPAADMGFATTSAAAAEINLSHDDYLTEFFDFFDMGQGQMM</sequence>
<keyword evidence="9" id="KW-1185">Reference proteome</keyword>
<dbReference type="GO" id="GO:0005634">
    <property type="term" value="C:nucleus"/>
    <property type="evidence" value="ECO:0007669"/>
    <property type="project" value="UniProtKB-SubCell"/>
</dbReference>
<dbReference type="Proteomes" id="UP000799324">
    <property type="component" value="Unassembled WGS sequence"/>
</dbReference>
<evidence type="ECO:0000256" key="6">
    <source>
        <dbReference type="SAM" id="MobiDB-lite"/>
    </source>
</evidence>
<dbReference type="InterPro" id="IPR036864">
    <property type="entry name" value="Zn2-C6_fun-type_DNA-bd_sf"/>
</dbReference>
<comment type="subcellular location">
    <subcellularLocation>
        <location evidence="1">Nucleus</location>
    </subcellularLocation>
</comment>
<dbReference type="PANTHER" id="PTHR31845">
    <property type="entry name" value="FINGER DOMAIN PROTEIN, PUTATIVE-RELATED"/>
    <property type="match status" value="1"/>
</dbReference>
<protein>
    <recommendedName>
        <fullName evidence="7">Zn(2)-C6 fungal-type domain-containing protein</fullName>
    </recommendedName>
</protein>
<dbReference type="Gene3D" id="4.10.240.10">
    <property type="entry name" value="Zn(2)-C6 fungal-type DNA-binding domain"/>
    <property type="match status" value="1"/>
</dbReference>
<evidence type="ECO:0000256" key="5">
    <source>
        <dbReference type="ARBA" id="ARBA00023242"/>
    </source>
</evidence>
<evidence type="ECO:0000256" key="2">
    <source>
        <dbReference type="ARBA" id="ARBA00023015"/>
    </source>
</evidence>
<dbReference type="CDD" id="cd12148">
    <property type="entry name" value="fungal_TF_MHR"/>
    <property type="match status" value="1"/>
</dbReference>
<evidence type="ECO:0000313" key="9">
    <source>
        <dbReference type="Proteomes" id="UP000799324"/>
    </source>
</evidence>
<feature type="domain" description="Zn(2)-C6 fungal-type" evidence="7">
    <location>
        <begin position="40"/>
        <end position="70"/>
    </location>
</feature>
<evidence type="ECO:0000259" key="7">
    <source>
        <dbReference type="PROSITE" id="PS50048"/>
    </source>
</evidence>
<gene>
    <name evidence="8" type="ORF">K491DRAFT_690735</name>
</gene>
<dbReference type="SUPFAM" id="SSF57701">
    <property type="entry name" value="Zn2/Cys6 DNA-binding domain"/>
    <property type="match status" value="1"/>
</dbReference>
<dbReference type="OrthoDB" id="5226580at2759"/>
<dbReference type="GO" id="GO:0008270">
    <property type="term" value="F:zinc ion binding"/>
    <property type="evidence" value="ECO:0007669"/>
    <property type="project" value="InterPro"/>
</dbReference>
<dbReference type="GO" id="GO:0000981">
    <property type="term" value="F:DNA-binding transcription factor activity, RNA polymerase II-specific"/>
    <property type="evidence" value="ECO:0007669"/>
    <property type="project" value="InterPro"/>
</dbReference>
<keyword evidence="2" id="KW-0805">Transcription regulation</keyword>
<dbReference type="PANTHER" id="PTHR31845:SF10">
    <property type="entry name" value="ZN(II)2CYS6 TRANSCRIPTION FACTOR (EUROFUNG)"/>
    <property type="match status" value="1"/>
</dbReference>
<dbReference type="CDD" id="cd00067">
    <property type="entry name" value="GAL4"/>
    <property type="match status" value="1"/>
</dbReference>
<keyword evidence="3" id="KW-0238">DNA-binding</keyword>
<feature type="region of interest" description="Disordered" evidence="6">
    <location>
        <begin position="70"/>
        <end position="89"/>
    </location>
</feature>
<feature type="region of interest" description="Disordered" evidence="6">
    <location>
        <begin position="1"/>
        <end position="34"/>
    </location>
</feature>
<dbReference type="GO" id="GO:0000976">
    <property type="term" value="F:transcription cis-regulatory region binding"/>
    <property type="evidence" value="ECO:0007669"/>
    <property type="project" value="TreeGrafter"/>
</dbReference>
<feature type="compositionally biased region" description="Polar residues" evidence="6">
    <location>
        <begin position="1"/>
        <end position="13"/>
    </location>
</feature>
<dbReference type="PROSITE" id="PS50048">
    <property type="entry name" value="ZN2_CY6_FUNGAL_2"/>
    <property type="match status" value="1"/>
</dbReference>
<evidence type="ECO:0000256" key="1">
    <source>
        <dbReference type="ARBA" id="ARBA00004123"/>
    </source>
</evidence>
<dbReference type="InterPro" id="IPR051089">
    <property type="entry name" value="prtT"/>
</dbReference>
<dbReference type="EMBL" id="MU004321">
    <property type="protein sequence ID" value="KAF2657843.1"/>
    <property type="molecule type" value="Genomic_DNA"/>
</dbReference>
<keyword evidence="4" id="KW-0804">Transcription</keyword>
<dbReference type="InterPro" id="IPR001138">
    <property type="entry name" value="Zn2Cys6_DnaBD"/>
</dbReference>
<proteinExistence type="predicted"/>
<accession>A0A6A6TG05</accession>
<keyword evidence="5" id="KW-0539">Nucleus</keyword>
<dbReference type="PROSITE" id="PS00463">
    <property type="entry name" value="ZN2_CY6_FUNGAL_1"/>
    <property type="match status" value="1"/>
</dbReference>
<evidence type="ECO:0000256" key="4">
    <source>
        <dbReference type="ARBA" id="ARBA00023163"/>
    </source>
</evidence>
<dbReference type="AlphaFoldDB" id="A0A6A6TG05"/>